<dbReference type="GO" id="GO:0043565">
    <property type="term" value="F:sequence-specific DNA binding"/>
    <property type="evidence" value="ECO:0007669"/>
    <property type="project" value="TreeGrafter"/>
</dbReference>
<name>A0A291P8E3_9GAMM</name>
<gene>
    <name evidence="2" type="ORF">BEI_2135</name>
</gene>
<dbReference type="AlphaFoldDB" id="A0A291P8E3"/>
<dbReference type="InterPro" id="IPR036515">
    <property type="entry name" value="Transposase_17_sf"/>
</dbReference>
<dbReference type="NCBIfam" id="NF047646">
    <property type="entry name" value="REP_Tyr_transpos"/>
    <property type="match status" value="1"/>
</dbReference>
<evidence type="ECO:0000259" key="1">
    <source>
        <dbReference type="SMART" id="SM01321"/>
    </source>
</evidence>
<evidence type="ECO:0000313" key="2">
    <source>
        <dbReference type="EMBL" id="ATJ83122.1"/>
    </source>
</evidence>
<evidence type="ECO:0000313" key="3">
    <source>
        <dbReference type="Proteomes" id="UP000219993"/>
    </source>
</evidence>
<dbReference type="SUPFAM" id="SSF143422">
    <property type="entry name" value="Transposase IS200-like"/>
    <property type="match status" value="1"/>
</dbReference>
<dbReference type="GO" id="GO:0006313">
    <property type="term" value="P:DNA transposition"/>
    <property type="evidence" value="ECO:0007669"/>
    <property type="project" value="InterPro"/>
</dbReference>
<dbReference type="SMART" id="SM01321">
    <property type="entry name" value="Y1_Tnp"/>
    <property type="match status" value="1"/>
</dbReference>
<accession>A0A291P8E3</accession>
<organism evidence="2 3">
    <name type="scientific">Halomonas beimenensis</name>
    <dbReference type="NCBI Taxonomy" id="475662"/>
    <lineage>
        <taxon>Bacteria</taxon>
        <taxon>Pseudomonadati</taxon>
        <taxon>Pseudomonadota</taxon>
        <taxon>Gammaproteobacteria</taxon>
        <taxon>Oceanospirillales</taxon>
        <taxon>Halomonadaceae</taxon>
        <taxon>Halomonas</taxon>
    </lineage>
</organism>
<reference evidence="2 3" key="1">
    <citation type="journal article" date="2017" name="Sci. Rep.">
        <title>Revealing the Saline Adaptation Strategies of the Halophilic Bacterium Halomonas beimenensis through High-throughput Omics and Transposon Mutagenesis Approaches.</title>
        <authorList>
            <person name="Chen Y.H."/>
            <person name="Lin S.S."/>
            <person name="Shyu Y.T."/>
        </authorList>
    </citation>
    <scope>NUCLEOTIDE SEQUENCE [LARGE SCALE GENOMIC DNA]</scope>
    <source>
        <strain evidence="2 3">NTU-111</strain>
    </source>
</reference>
<proteinExistence type="predicted"/>
<dbReference type="Proteomes" id="UP000219993">
    <property type="component" value="Chromosome"/>
</dbReference>
<keyword evidence="3" id="KW-1185">Reference proteome</keyword>
<dbReference type="KEGG" id="hbe:BEI_2135"/>
<sequence length="120" mass="13575">MVTASRYPVFLHPGHAAAASREFYASAVLKHGDTLCYVVMPDHVHWLVQLKGDLSVLVRVYKSRVSMVVGKPVWQSGFHDHALRLEEDLRATARYVVANPLRAGLVTNITDYPYWNAVWL</sequence>
<dbReference type="InterPro" id="IPR002686">
    <property type="entry name" value="Transposase_17"/>
</dbReference>
<dbReference type="Gene3D" id="3.30.70.1290">
    <property type="entry name" value="Transposase IS200-like"/>
    <property type="match status" value="1"/>
</dbReference>
<feature type="domain" description="Transposase IS200-like" evidence="1">
    <location>
        <begin position="2"/>
        <end position="99"/>
    </location>
</feature>
<dbReference type="EMBL" id="CP021435">
    <property type="protein sequence ID" value="ATJ83122.1"/>
    <property type="molecule type" value="Genomic_DNA"/>
</dbReference>
<dbReference type="PANTHER" id="PTHR36966">
    <property type="entry name" value="REP-ASSOCIATED TYROSINE TRANSPOSASE"/>
    <property type="match status" value="1"/>
</dbReference>
<dbReference type="GO" id="GO:0004803">
    <property type="term" value="F:transposase activity"/>
    <property type="evidence" value="ECO:0007669"/>
    <property type="project" value="InterPro"/>
</dbReference>
<dbReference type="InterPro" id="IPR052715">
    <property type="entry name" value="RAYT_transposase"/>
</dbReference>
<dbReference type="PANTHER" id="PTHR36966:SF1">
    <property type="entry name" value="REP-ASSOCIATED TYROSINE TRANSPOSASE"/>
    <property type="match status" value="1"/>
</dbReference>
<protein>
    <submittedName>
        <fullName evidence="2">Transposase</fullName>
    </submittedName>
</protein>